<evidence type="ECO:0000256" key="3">
    <source>
        <dbReference type="ARBA" id="ARBA00022729"/>
    </source>
</evidence>
<evidence type="ECO:0000313" key="5">
    <source>
        <dbReference type="EMBL" id="SER02284.1"/>
    </source>
</evidence>
<sequence length="1818" mass="180337">MNRVFTVIWNTALGAWVVASEQARRGGKGAGGVLATTLLLPTLALAADLPSGGQVVSGSGAISTPTAKQMVIDQASNKLAIDWQSFDIAAGNKVSFQQPGRDAIALNRVLGSDGSQIMGQLDANGRVFLINPNGVLFGAGASVNVGGLVASTLDISNSDFEAGNYRFKGDGSNARVINKGQITAADGGSVALLGGTVSNNGVIVANQGTVALAAGNAVTLDFAGDGLLNVQVDEAVKDALVENQQLIQADGGNVILTASAADALLQTVVNNTGVIQARTLGEKDGKIVLLGDFGGGTVQVAGTLDASAPDGGNGGFIETSGAHVKVADNAKVTTKAADGKTGTWLIDPTDFTVSTGSASQTTSGIGASVQPVTLATVASGSEAGDINVNAAVSWSANTTLTMDAHGDINLNAAITASGDSAGLKLNHGGYTQNSGTVASGSDYQVKAPVTLSGSNASLSINGNDYTLIRSMAELDALDAAGTGVTGYYALAQDLDASGTTYNQALVGTSFANAFTGTFTGLGHTLSNLTIEAGGTSNVGLFGYASSGNLIRDIGLLNGSVTGLSYVGGLVGWHNGGVISNAYNTGSVGGVNIAITGAEIESSSVGGLVGLSTGRFDRVHASGDVTGTSTVGGLIGNSVGGSITNAYATGKVTGTRNLGGLVGVTSGTIDTAYANGGVTGSGDNIGGLVGVNSSGTSRINNAYATGSVTGHDNVGGLAGHNYGSLSNVYASGDVAGNDNLGGLVGTNASSAAAGSAAPILSAYATGNVMGNNSVGGLVGYNYKGGALSNVYASGRVAGNSAVGGLLGYNNGTAINGHWDTDSTSQGVEVEVQGNDSFVDAATIEGVNSSNRYISGYYAYFGTWSQVSDNVYVTTDSNGNGWIMIAGSTRPFLASEYSTSISNAHQLQLMAYDLGASYTLASDIDASATSGSNASGMWSTAGFSPVGNEPNPFTGSLDGNSRSVSDLTIKRTTHYAGLFGRSSGSISNLGLEGVSIEGFGLVGALAGANDGSINNVYATGRVLGMDSGIGGLTGVNRGTINNAYARSNVTGKYRVGGLVGFSNVDSRISNVYATGNVTSVVSEAGGLVGFNAGSITQAYATGNVTGAYDGGLVGYNNGSISASFWLSSVLSKGFGHQGGTVSANSRGLTAVEATTASTFTNAGWDIASTGGSNAIWRIYDGHSAPLLRSFLQSITLNADASGGSKTYDGTAATGTTTYTSSLGNALDSSKLLGSLGYTSTSQNAGTYSLADGTLILNGLYSDQQGYDISYTTSGDVSLTIDKAALTVTAADASKTYDGLAFSGGNGVSYNGFVNGENVDVLDGNLTYGGSAQGAVNAGLYDLNVSGLTSGNYAISYTAGSLNVGKAAATVTANSGTVTYNGQQQGITGFTASGLVNGETADVLSGVSTLGGSGINAGTYTHSARGTDGNYALTFVDGALTIDKAQATVTANSGQVTYNGQQQSIAGFTASGLVNGETTDVLSGVSTTGGAGINAGTYTHSAGGTDGNYALTFVDGALNIDKAQATVTANSGQVTYNGQEQSIAGFTASGLVNGETTDVLSGVSTTGGSGINAGTYTHSASGTDGNYSLTFVDGALTIDKADLAVTALDVSKTYDGLAFNGGNGVSYSGFVNGENADVLGGTLTYGGSAQGAVNAGLYDLNVSGLTSGNYAISYNAGSLNVDKVALSVTALDVSKTYDGLAFNGGNGVSYSGFVNGENADVLGGTLTYGGSAQGAVNAGLYDLSVSGLTSGNYAISYTAGSLTIAALPAEIPQPALTPAVGLRDAIASAQHTDNYANQAGDGESPELFTVVAGGLRVPQGL</sequence>
<dbReference type="SUPFAM" id="SSF51126">
    <property type="entry name" value="Pectin lyase-like"/>
    <property type="match status" value="1"/>
</dbReference>
<evidence type="ECO:0000256" key="2">
    <source>
        <dbReference type="ARBA" id="ARBA00022525"/>
    </source>
</evidence>
<dbReference type="Proteomes" id="UP000198512">
    <property type="component" value="Unassembled WGS sequence"/>
</dbReference>
<dbReference type="InterPro" id="IPR012334">
    <property type="entry name" value="Pectin_lyas_fold"/>
</dbReference>
<dbReference type="Pfam" id="PF18676">
    <property type="entry name" value="MBG_2"/>
    <property type="match status" value="6"/>
</dbReference>
<keyword evidence="6" id="KW-1185">Reference proteome</keyword>
<protein>
    <submittedName>
        <fullName evidence="5">Filamentous hemagglutinin family N-terminal domain-containing protein</fullName>
    </submittedName>
</protein>
<dbReference type="InterPro" id="IPR008638">
    <property type="entry name" value="FhaB/CdiA-like_TPS"/>
</dbReference>
<evidence type="ECO:0000259" key="4">
    <source>
        <dbReference type="SMART" id="SM00912"/>
    </source>
</evidence>
<dbReference type="Gene3D" id="3.30.210.10">
    <property type="entry name" value="DNA polymerase, thumb domain"/>
    <property type="match status" value="3"/>
</dbReference>
<dbReference type="InterPro" id="IPR024973">
    <property type="entry name" value="ESPR"/>
</dbReference>
<feature type="domain" description="Filamentous haemagglutinin FhaB/tRNA nuclease CdiA-like TPS" evidence="4">
    <location>
        <begin position="46"/>
        <end position="159"/>
    </location>
</feature>
<dbReference type="InterPro" id="IPR011493">
    <property type="entry name" value="GLUG"/>
</dbReference>
<dbReference type="InterPro" id="IPR041286">
    <property type="entry name" value="MBG_2"/>
</dbReference>
<reference evidence="5 6" key="1">
    <citation type="submission" date="2016-10" db="EMBL/GenBank/DDBJ databases">
        <authorList>
            <person name="Varghese N."/>
            <person name="Submissions S."/>
        </authorList>
    </citation>
    <scope>NUCLEOTIDE SEQUENCE [LARGE SCALE GENOMIC DNA]</scope>
    <source>
        <strain evidence="5 6">CIP 109853</strain>
    </source>
</reference>
<dbReference type="Pfam" id="PF13018">
    <property type="entry name" value="ESPR"/>
    <property type="match status" value="1"/>
</dbReference>
<gene>
    <name evidence="5" type="ORF">SAMN05216600_113117</name>
</gene>
<dbReference type="PANTHER" id="PTHR12338">
    <property type="entry name" value="AUTOTRANSPORTER"/>
    <property type="match status" value="1"/>
</dbReference>
<name>A0ABY1BJY3_9PSED</name>
<comment type="subcellular location">
    <subcellularLocation>
        <location evidence="1">Secreted</location>
    </subcellularLocation>
</comment>
<dbReference type="Gene3D" id="2.160.20.10">
    <property type="entry name" value="Single-stranded right-handed beta-helix, Pectin lyase-like"/>
    <property type="match status" value="1"/>
</dbReference>
<dbReference type="NCBIfam" id="TIGR01901">
    <property type="entry name" value="adhes_NPXG"/>
    <property type="match status" value="1"/>
</dbReference>
<evidence type="ECO:0000256" key="1">
    <source>
        <dbReference type="ARBA" id="ARBA00004613"/>
    </source>
</evidence>
<organism evidence="5 6">
    <name type="scientific">Pseudomonas cuatrocienegasensis</name>
    <dbReference type="NCBI Taxonomy" id="543360"/>
    <lineage>
        <taxon>Bacteria</taxon>
        <taxon>Pseudomonadati</taxon>
        <taxon>Pseudomonadota</taxon>
        <taxon>Gammaproteobacteria</taxon>
        <taxon>Pseudomonadales</taxon>
        <taxon>Pseudomonadaceae</taxon>
        <taxon>Pseudomonas</taxon>
    </lineage>
</organism>
<dbReference type="Gene3D" id="2.160.20.110">
    <property type="match status" value="3"/>
</dbReference>
<dbReference type="InterPro" id="IPR011050">
    <property type="entry name" value="Pectin_lyase_fold/virulence"/>
</dbReference>
<keyword evidence="2" id="KW-0964">Secreted</keyword>
<comment type="caution">
    <text evidence="5">The sequence shown here is derived from an EMBL/GenBank/DDBJ whole genome shotgun (WGS) entry which is preliminary data.</text>
</comment>
<evidence type="ECO:0000313" key="6">
    <source>
        <dbReference type="Proteomes" id="UP000198512"/>
    </source>
</evidence>
<dbReference type="RefSeq" id="WP_090391024.1">
    <property type="nucleotide sequence ID" value="NZ_FOFP01000013.1"/>
</dbReference>
<keyword evidence="3" id="KW-0732">Signal</keyword>
<proteinExistence type="predicted"/>
<dbReference type="Pfam" id="PF05860">
    <property type="entry name" value="TPS"/>
    <property type="match status" value="1"/>
</dbReference>
<dbReference type="PANTHER" id="PTHR12338:SF8">
    <property type="entry name" value="HEME_HEMOPEXIN-BINDING PROTEIN"/>
    <property type="match status" value="1"/>
</dbReference>
<dbReference type="InterPro" id="IPR037160">
    <property type="entry name" value="DNA_Pol_thumb_sf"/>
</dbReference>
<dbReference type="SMART" id="SM00912">
    <property type="entry name" value="Haemagg_act"/>
    <property type="match status" value="1"/>
</dbReference>
<dbReference type="InterPro" id="IPR050909">
    <property type="entry name" value="Bact_Autotransporter_VF"/>
</dbReference>
<accession>A0ABY1BJY3</accession>
<dbReference type="EMBL" id="FOFP01000013">
    <property type="protein sequence ID" value="SER02284.1"/>
    <property type="molecule type" value="Genomic_DNA"/>
</dbReference>
<dbReference type="Pfam" id="PF07581">
    <property type="entry name" value="Glug"/>
    <property type="match status" value="4"/>
</dbReference>